<dbReference type="InterPro" id="IPR014710">
    <property type="entry name" value="RmlC-like_jellyroll"/>
</dbReference>
<evidence type="ECO:0000313" key="4">
    <source>
        <dbReference type="Proteomes" id="UP000785613"/>
    </source>
</evidence>
<evidence type="ECO:0000256" key="1">
    <source>
        <dbReference type="ARBA" id="ARBA00023125"/>
    </source>
</evidence>
<dbReference type="EMBL" id="VUYU01000014">
    <property type="protein sequence ID" value="NHZ35959.1"/>
    <property type="molecule type" value="Genomic_DNA"/>
</dbReference>
<proteinExistence type="predicted"/>
<organism evidence="3 4">
    <name type="scientific">Massilia rubra</name>
    <dbReference type="NCBI Taxonomy" id="2607910"/>
    <lineage>
        <taxon>Bacteria</taxon>
        <taxon>Pseudomonadati</taxon>
        <taxon>Pseudomonadota</taxon>
        <taxon>Betaproteobacteria</taxon>
        <taxon>Burkholderiales</taxon>
        <taxon>Oxalobacteraceae</taxon>
        <taxon>Telluria group</taxon>
        <taxon>Massilia</taxon>
    </lineage>
</organism>
<accession>A0ABX0LX39</accession>
<dbReference type="Gene3D" id="1.10.260.40">
    <property type="entry name" value="lambda repressor-like DNA-binding domains"/>
    <property type="match status" value="1"/>
</dbReference>
<sequence length="198" mass="21313">MDINHIIASRISALRATHKLSLDALAALSGVSRSNISLIERGQSSASATVLDKLAGALGVTVSSLLEDGAAHADPPSPVSRGSDQRVWTDPASGYLRRTLSPAAPSSLQLVEVVFPPGQRVIYDAALRNEGTDQQIWMMDGVMEISVDEQHWRLEAGDCLVMQSDQSFVYFNPMQSAARYLVALATLPSKPIRRNEAG</sequence>
<dbReference type="InterPro" id="IPR010982">
    <property type="entry name" value="Lambda_DNA-bd_dom_sf"/>
</dbReference>
<dbReference type="PROSITE" id="PS50943">
    <property type="entry name" value="HTH_CROC1"/>
    <property type="match status" value="1"/>
</dbReference>
<keyword evidence="1" id="KW-0238">DNA-binding</keyword>
<dbReference type="InterPro" id="IPR050807">
    <property type="entry name" value="TransReg_Diox_bact_type"/>
</dbReference>
<dbReference type="PANTHER" id="PTHR46797">
    <property type="entry name" value="HTH-TYPE TRANSCRIPTIONAL REGULATOR"/>
    <property type="match status" value="1"/>
</dbReference>
<evidence type="ECO:0000313" key="3">
    <source>
        <dbReference type="EMBL" id="NHZ35959.1"/>
    </source>
</evidence>
<dbReference type="SMART" id="SM00530">
    <property type="entry name" value="HTH_XRE"/>
    <property type="match status" value="1"/>
</dbReference>
<dbReference type="InterPro" id="IPR001387">
    <property type="entry name" value="Cro/C1-type_HTH"/>
</dbReference>
<dbReference type="PANTHER" id="PTHR46797:SF10">
    <property type="entry name" value="BLR1115 PROTEIN"/>
    <property type="match status" value="1"/>
</dbReference>
<reference evidence="3 4" key="1">
    <citation type="submission" date="2019-09" db="EMBL/GenBank/DDBJ databases">
        <title>Taxonomy of Antarctic Massilia spp.: description of Massilia rubra sp. nov., Massilia aquatica sp. nov., Massilia mucilaginosa sp. nov., Massilia frigida sp. nov. isolated from streams, lakes and regoliths.</title>
        <authorList>
            <person name="Holochova P."/>
            <person name="Sedlacek I."/>
            <person name="Kralova S."/>
            <person name="Maslanova I."/>
            <person name="Busse H.-J."/>
            <person name="Stankova E."/>
            <person name="Vrbovska V."/>
            <person name="Kovarovic V."/>
            <person name="Bartak M."/>
            <person name="Svec P."/>
            <person name="Pantucek R."/>
        </authorList>
    </citation>
    <scope>NUCLEOTIDE SEQUENCE [LARGE SCALE GENOMIC DNA]</scope>
    <source>
        <strain evidence="3 4">CCM 8692</strain>
    </source>
</reference>
<gene>
    <name evidence="3" type="ORF">F0185_20540</name>
</gene>
<dbReference type="SUPFAM" id="SSF47413">
    <property type="entry name" value="lambda repressor-like DNA-binding domains"/>
    <property type="match status" value="1"/>
</dbReference>
<protein>
    <submittedName>
        <fullName evidence="3">Helix-turn-helix domain-containing protein</fullName>
    </submittedName>
</protein>
<dbReference type="CDD" id="cd02209">
    <property type="entry name" value="cupin_XRE_C"/>
    <property type="match status" value="1"/>
</dbReference>
<feature type="domain" description="HTH cro/C1-type" evidence="2">
    <location>
        <begin position="11"/>
        <end position="65"/>
    </location>
</feature>
<dbReference type="Gene3D" id="2.60.120.10">
    <property type="entry name" value="Jelly Rolls"/>
    <property type="match status" value="1"/>
</dbReference>
<evidence type="ECO:0000259" key="2">
    <source>
        <dbReference type="PROSITE" id="PS50943"/>
    </source>
</evidence>
<dbReference type="Proteomes" id="UP000785613">
    <property type="component" value="Unassembled WGS sequence"/>
</dbReference>
<dbReference type="RefSeq" id="WP_167227622.1">
    <property type="nucleotide sequence ID" value="NZ_VUYU01000014.1"/>
</dbReference>
<keyword evidence="4" id="KW-1185">Reference proteome</keyword>
<dbReference type="Pfam" id="PF01381">
    <property type="entry name" value="HTH_3"/>
    <property type="match status" value="1"/>
</dbReference>
<dbReference type="SUPFAM" id="SSF51182">
    <property type="entry name" value="RmlC-like cupins"/>
    <property type="match status" value="1"/>
</dbReference>
<dbReference type="CDD" id="cd00093">
    <property type="entry name" value="HTH_XRE"/>
    <property type="match status" value="1"/>
</dbReference>
<name>A0ABX0LX39_9BURK</name>
<dbReference type="InterPro" id="IPR011051">
    <property type="entry name" value="RmlC_Cupin_sf"/>
</dbReference>
<comment type="caution">
    <text evidence="3">The sequence shown here is derived from an EMBL/GenBank/DDBJ whole genome shotgun (WGS) entry which is preliminary data.</text>
</comment>